<proteinExistence type="predicted"/>
<evidence type="ECO:0000313" key="2">
    <source>
        <dbReference type="EMBL" id="CDM79856.1"/>
    </source>
</evidence>
<keyword evidence="2" id="KW-0614">Plasmid</keyword>
<keyword evidence="1" id="KW-0472">Membrane</keyword>
<feature type="transmembrane region" description="Helical" evidence="1">
    <location>
        <begin position="37"/>
        <end position="55"/>
    </location>
</feature>
<dbReference type="EMBL" id="HG918041">
    <property type="protein sequence ID" value="CDM79856.1"/>
    <property type="molecule type" value="Genomic_DNA"/>
</dbReference>
<accession>A0A024HVZ8</accession>
<protein>
    <submittedName>
        <fullName evidence="2">Uncharacterized protein</fullName>
    </submittedName>
</protein>
<organism evidence="2">
    <name type="scientific">Klebsiella pneumoniae</name>
    <dbReference type="NCBI Taxonomy" id="573"/>
    <lineage>
        <taxon>Bacteria</taxon>
        <taxon>Pseudomonadati</taxon>
        <taxon>Pseudomonadota</taxon>
        <taxon>Gammaproteobacteria</taxon>
        <taxon>Enterobacterales</taxon>
        <taxon>Enterobacteriaceae</taxon>
        <taxon>Klebsiella/Raoultella group</taxon>
        <taxon>Klebsiella</taxon>
        <taxon>Klebsiella pneumoniae complex</taxon>
    </lineage>
</organism>
<sequence length="154" mass="17558">MTQPVKDEDHHDADFEKVSSEQKSLTFSLSYSLVEKAVKIIIVVAILVCISVYIGKRMNEGVGLFHKSVKIAILNPSALNEQYLKAHNGKGEGYLPYIRKLMALYRARDFLVLDMNYVITRPSTVNEIAYIDESEVESELTEYGIYPKYFEGKQ</sequence>
<evidence type="ECO:0000256" key="1">
    <source>
        <dbReference type="SAM" id="Phobius"/>
    </source>
</evidence>
<name>A0A024HVZ8_KLEPN</name>
<reference evidence="2" key="1">
    <citation type="journal article" date="2014" name="Antimicrob. Agents Chemother.">
        <title>IncH-Type Plasmid Harboring blaCTX-M-15, blaDHA-1, and qnrB4 Genes Recovered from Animal Isolates.</title>
        <authorList>
            <person name="Schluter A."/>
            <person name="Nordmann P."/>
            <person name="Bonnin R.A."/>
            <person name="Millemann Y."/>
            <person name="Eikmeyer F.G."/>
            <person name="Wibberg D."/>
            <person name="Puhler A."/>
            <person name="Poirel L."/>
        </authorList>
    </citation>
    <scope>NUCLEOTIDE SEQUENCE [LARGE SCALE GENOMIC DNA]</scope>
    <source>
        <strain evidence="2">Kp15</strain>
        <plasmid evidence="2">pENVA</plasmid>
    </source>
</reference>
<geneLocation type="plasmid" evidence="2">
    <name>pENVA</name>
</geneLocation>
<dbReference type="AlphaFoldDB" id="A0A024HVZ8"/>
<keyword evidence="1" id="KW-0812">Transmembrane</keyword>
<keyword evidence="1" id="KW-1133">Transmembrane helix</keyword>
<gene>
    <name evidence="2" type="primary">hdtV</name>
    <name evidence="2" type="ORF">PENVA_0240</name>
</gene>
<dbReference type="RefSeq" id="WP_117077852.1">
    <property type="nucleotide sequence ID" value="NZ_CABHKM010000005.1"/>
</dbReference>